<feature type="transmembrane region" description="Helical" evidence="2">
    <location>
        <begin position="182"/>
        <end position="204"/>
    </location>
</feature>
<feature type="compositionally biased region" description="Polar residues" evidence="1">
    <location>
        <begin position="138"/>
        <end position="157"/>
    </location>
</feature>
<keyword evidence="2" id="KW-0812">Transmembrane</keyword>
<evidence type="ECO:0000256" key="3">
    <source>
        <dbReference type="SAM" id="SignalP"/>
    </source>
</evidence>
<accession>A0ABQ0LIQ2</accession>
<feature type="region of interest" description="Disordered" evidence="1">
    <location>
        <begin position="215"/>
        <end position="237"/>
    </location>
</feature>
<feature type="region of interest" description="Disordered" evidence="1">
    <location>
        <begin position="251"/>
        <end position="317"/>
    </location>
</feature>
<dbReference type="EMBL" id="DF846832">
    <property type="protein sequence ID" value="GAT51021.1"/>
    <property type="molecule type" value="Genomic_DNA"/>
</dbReference>
<evidence type="ECO:0000256" key="1">
    <source>
        <dbReference type="SAM" id="MobiDB-lite"/>
    </source>
</evidence>
<keyword evidence="2" id="KW-1133">Transmembrane helix</keyword>
<feature type="chain" id="PRO_5046062790" description="Transmembrane protein" evidence="3">
    <location>
        <begin position="23"/>
        <end position="370"/>
    </location>
</feature>
<feature type="compositionally biased region" description="Polar residues" evidence="1">
    <location>
        <begin position="301"/>
        <end position="317"/>
    </location>
</feature>
<feature type="compositionally biased region" description="Low complexity" evidence="1">
    <location>
        <begin position="259"/>
        <end position="270"/>
    </location>
</feature>
<feature type="signal peptide" evidence="3">
    <location>
        <begin position="1"/>
        <end position="22"/>
    </location>
</feature>
<evidence type="ECO:0008006" key="6">
    <source>
        <dbReference type="Google" id="ProtNLM"/>
    </source>
</evidence>
<feature type="region of interest" description="Disordered" evidence="1">
    <location>
        <begin position="138"/>
        <end position="174"/>
    </location>
</feature>
<keyword evidence="5" id="KW-1185">Reference proteome</keyword>
<reference evidence="4" key="1">
    <citation type="submission" date="2014-09" db="EMBL/GenBank/DDBJ databases">
        <title>Genome sequence of the luminous mushroom Mycena chlorophos for searching fungal bioluminescence genes.</title>
        <authorList>
            <person name="Tanaka Y."/>
            <person name="Kasuga D."/>
            <person name="Oba Y."/>
            <person name="Hase S."/>
            <person name="Sato K."/>
            <person name="Oba Y."/>
            <person name="Sakakibara Y."/>
        </authorList>
    </citation>
    <scope>NUCLEOTIDE SEQUENCE</scope>
</reference>
<keyword evidence="3" id="KW-0732">Signal</keyword>
<keyword evidence="2" id="KW-0472">Membrane</keyword>
<feature type="compositionally biased region" description="Low complexity" evidence="1">
    <location>
        <begin position="158"/>
        <end position="174"/>
    </location>
</feature>
<gene>
    <name evidence="4" type="ORF">MCHLO_08199</name>
</gene>
<name>A0ABQ0LIQ2_MYCCL</name>
<evidence type="ECO:0000256" key="2">
    <source>
        <dbReference type="SAM" id="Phobius"/>
    </source>
</evidence>
<sequence>MRCWQCVTRLFVSVAVFALGSSAQVTLWQFGVGRVAGGEITLSLVPLGTVTEANDQLATTYLYQVVNNQESITQVDGTGLVTTETLAVTNSRTIVASASGWFEHAPPLNGLPHIISCGFFNSSFGGCFDEDTATTTLANNGPPSSTPSFVSATDSSGLNPALPTSPSSSSKSSTASASAGTLIAAVLGSIAATVLIAGFLLWFLRRRRLRNTFEEKSDAEARNTIQPFDRGAPAPTEAAHWSFADARPDEGRMHAYNQSGSTSTSTSATGKRGIGNSRAIPEPFMSSTSALASDPAGDASRTGNTPSASMTLRPTSQGMNEITTAELALALYQRVHNSAGTGIDVGVRRATSASTSGGTAPPVYTQAAAM</sequence>
<evidence type="ECO:0000313" key="4">
    <source>
        <dbReference type="EMBL" id="GAT51021.1"/>
    </source>
</evidence>
<organism evidence="4 5">
    <name type="scientific">Mycena chlorophos</name>
    <name type="common">Agaric fungus</name>
    <name type="synonym">Agaricus chlorophos</name>
    <dbReference type="NCBI Taxonomy" id="658473"/>
    <lineage>
        <taxon>Eukaryota</taxon>
        <taxon>Fungi</taxon>
        <taxon>Dikarya</taxon>
        <taxon>Basidiomycota</taxon>
        <taxon>Agaricomycotina</taxon>
        <taxon>Agaricomycetes</taxon>
        <taxon>Agaricomycetidae</taxon>
        <taxon>Agaricales</taxon>
        <taxon>Marasmiineae</taxon>
        <taxon>Mycenaceae</taxon>
        <taxon>Mycena</taxon>
    </lineage>
</organism>
<dbReference type="Proteomes" id="UP000815677">
    <property type="component" value="Unassembled WGS sequence"/>
</dbReference>
<evidence type="ECO:0000313" key="5">
    <source>
        <dbReference type="Proteomes" id="UP000815677"/>
    </source>
</evidence>
<protein>
    <recommendedName>
        <fullName evidence="6">Transmembrane protein</fullName>
    </recommendedName>
</protein>
<proteinExistence type="predicted"/>